<evidence type="ECO:0000256" key="4">
    <source>
        <dbReference type="SAM" id="SignalP"/>
    </source>
</evidence>
<dbReference type="AlphaFoldDB" id="A0A512MHH6"/>
<evidence type="ECO:0000313" key="7">
    <source>
        <dbReference type="Proteomes" id="UP000321577"/>
    </source>
</evidence>
<dbReference type="Pfam" id="PF03160">
    <property type="entry name" value="Calx-beta"/>
    <property type="match status" value="2"/>
</dbReference>
<organism evidence="6 7">
    <name type="scientific">Brevifollis gellanilyticus</name>
    <dbReference type="NCBI Taxonomy" id="748831"/>
    <lineage>
        <taxon>Bacteria</taxon>
        <taxon>Pseudomonadati</taxon>
        <taxon>Verrucomicrobiota</taxon>
        <taxon>Verrucomicrobiia</taxon>
        <taxon>Verrucomicrobiales</taxon>
        <taxon>Verrucomicrobiaceae</taxon>
    </lineage>
</organism>
<protein>
    <recommendedName>
        <fullName evidence="5">Calx-beta domain-containing protein</fullName>
    </recommendedName>
</protein>
<keyword evidence="2" id="KW-0677">Repeat</keyword>
<feature type="domain" description="Calx-beta" evidence="5">
    <location>
        <begin position="291"/>
        <end position="378"/>
    </location>
</feature>
<evidence type="ECO:0000256" key="3">
    <source>
        <dbReference type="ARBA" id="ARBA00022837"/>
    </source>
</evidence>
<dbReference type="GO" id="GO:0007154">
    <property type="term" value="P:cell communication"/>
    <property type="evidence" value="ECO:0007669"/>
    <property type="project" value="InterPro"/>
</dbReference>
<evidence type="ECO:0000259" key="5">
    <source>
        <dbReference type="Pfam" id="PF03160"/>
    </source>
</evidence>
<dbReference type="RefSeq" id="WP_170267104.1">
    <property type="nucleotide sequence ID" value="NZ_BKAG01000076.1"/>
</dbReference>
<dbReference type="Proteomes" id="UP000321577">
    <property type="component" value="Unassembled WGS sequence"/>
</dbReference>
<comment type="caution">
    <text evidence="6">The sequence shown here is derived from an EMBL/GenBank/DDBJ whole genome shotgun (WGS) entry which is preliminary data.</text>
</comment>
<proteinExistence type="predicted"/>
<sequence>MKTPGFLVTCLSWLCLASAAMAQLRSINDGLSNTLLLSEREGSYGNQGGSKCTAEVGEPPVAGLPAKNTVWYRYVAPSTGRFIVEITDNQGLRAELRFPGNPVTTMPLQTFVDGTSNTASFDTERLSVDLDRTQEVYLVVDAAQPFNFTWRFVTVMNDYYRDATSISGASGTVVVNDQGATRSSSEATLGLANPAIWFEWTAPSTGAYYMDLVGSRQWDGAAYVNFALRMYDVVSGAPGSLVGTASGSALDNSTVVNINATAGKVYFIACQGALASPNSQIWLSWYPQNNPGELVWAQSSYRTSETTGVVYPRILKVRGLTAGSVRVAGIPLNNGLPEGTAGSDYQLPAAPIILPFGERSAYANIAILPDINTEPEEAIGIGFADVTGGITAQDGLSNTILIGEERTFPYCGVAQREIRVSEGQTAYVELRRFQASDSAILVPWRVNGGTCRLGTDMQDLSGTAYLAPGQLSTTIAVPVYYDSVFEGPESFTVTFSTNPELGIVPYDSNTTTVLVEDNNFFVPNPGGYCGLATMNGQGALVKCTVTGIGGASGTVDHMGVTYRFSGVFGADGRLVASFARNGRPSIGLLLTFAEGWARCTVTLRDPEGDLAGGTIRRLVYDGKTSISPQMGDYTHWLQGFGGDGVRMPGVMTSKVLGDGSVRFVGRTSDEQTITASSRISQSDPDGYIAGECAFVLPLYKNTGTLWGLCDFGLGPQQPGGQTTFYWLKPWRPTDAIYPALPFQYIDSQAVRYTPPATGQRVTAPIQASLGDGSVRFISGGTTLDGTSNTLLLSETNKVTFPGANPQGCAITIDPKTGWFSGKIKAPGSTKFTNFYGVFLQGNYGYGRGYFPGTGRSGTVLIEAVN</sequence>
<feature type="signal peptide" evidence="4">
    <location>
        <begin position="1"/>
        <end position="22"/>
    </location>
</feature>
<keyword evidence="1 4" id="KW-0732">Signal</keyword>
<dbReference type="InterPro" id="IPR003644">
    <property type="entry name" value="Calx_beta"/>
</dbReference>
<gene>
    <name evidence="6" type="ORF">BGE01nite_54890</name>
</gene>
<feature type="chain" id="PRO_5021982551" description="Calx-beta domain-containing protein" evidence="4">
    <location>
        <begin position="23"/>
        <end position="865"/>
    </location>
</feature>
<dbReference type="SUPFAM" id="SSF141072">
    <property type="entry name" value="CalX-like"/>
    <property type="match status" value="2"/>
</dbReference>
<keyword evidence="3" id="KW-0106">Calcium</keyword>
<reference evidence="6 7" key="1">
    <citation type="submission" date="2019-07" db="EMBL/GenBank/DDBJ databases">
        <title>Whole genome shotgun sequence of Brevifollis gellanilyticus NBRC 108608.</title>
        <authorList>
            <person name="Hosoyama A."/>
            <person name="Uohara A."/>
            <person name="Ohji S."/>
            <person name="Ichikawa N."/>
        </authorList>
    </citation>
    <scope>NUCLEOTIDE SEQUENCE [LARGE SCALE GENOMIC DNA]</scope>
    <source>
        <strain evidence="6 7">NBRC 108608</strain>
    </source>
</reference>
<dbReference type="EMBL" id="BKAG01000076">
    <property type="protein sequence ID" value="GEP46198.1"/>
    <property type="molecule type" value="Genomic_DNA"/>
</dbReference>
<accession>A0A512MHH6</accession>
<keyword evidence="7" id="KW-1185">Reference proteome</keyword>
<dbReference type="GO" id="GO:0016020">
    <property type="term" value="C:membrane"/>
    <property type="evidence" value="ECO:0007669"/>
    <property type="project" value="InterPro"/>
</dbReference>
<dbReference type="InterPro" id="IPR038081">
    <property type="entry name" value="CalX-like_sf"/>
</dbReference>
<evidence type="ECO:0000313" key="6">
    <source>
        <dbReference type="EMBL" id="GEP46198.1"/>
    </source>
</evidence>
<feature type="domain" description="Calx-beta" evidence="5">
    <location>
        <begin position="411"/>
        <end position="518"/>
    </location>
</feature>
<evidence type="ECO:0000256" key="1">
    <source>
        <dbReference type="ARBA" id="ARBA00022729"/>
    </source>
</evidence>
<dbReference type="Gene3D" id="2.60.40.2030">
    <property type="match status" value="2"/>
</dbReference>
<evidence type="ECO:0000256" key="2">
    <source>
        <dbReference type="ARBA" id="ARBA00022737"/>
    </source>
</evidence>
<name>A0A512MHH6_9BACT</name>